<sequence>MLAMIIVALVSALSAYTIGVGVGESRERERIIKVAEEEAGIYDPANYWTNSGNVNDGGNHFIYVKLHCAEHGEPPKSDALN</sequence>
<proteinExistence type="predicted"/>
<name>A0A069CXE5_WEIOS</name>
<reference evidence="2" key="1">
    <citation type="journal article" date="2014" name="Genome Announc.">
        <title>Draft Genome Sequence of Weissella oryzae SG25T, Isolated from Fermented Rice Grains.</title>
        <authorList>
            <person name="Tanizawa Y."/>
            <person name="Fujisawa T."/>
            <person name="Mochizuki T."/>
            <person name="Kaminuma E."/>
            <person name="Suzuki Y."/>
            <person name="Nakamura Y."/>
            <person name="Tohno M."/>
        </authorList>
    </citation>
    <scope>NUCLEOTIDE SEQUENCE [LARGE SCALE GENOMIC DNA]</scope>
    <source>
        <strain evidence="2">SG25</strain>
    </source>
</reference>
<organism evidence="2 3">
    <name type="scientific">Weissella oryzae (strain DSM 25784 / JCM 18191 / LMG 30913 / SG25)</name>
    <dbReference type="NCBI Taxonomy" id="1329250"/>
    <lineage>
        <taxon>Bacteria</taxon>
        <taxon>Bacillati</taxon>
        <taxon>Bacillota</taxon>
        <taxon>Bacilli</taxon>
        <taxon>Lactobacillales</taxon>
        <taxon>Lactobacillaceae</taxon>
        <taxon>Weissella</taxon>
    </lineage>
</organism>
<gene>
    <name evidence="1" type="ORF">WOSG25_061520</name>
    <name evidence="2" type="ORF">WOSG25_180390</name>
</gene>
<evidence type="ECO:0000313" key="2">
    <source>
        <dbReference type="EMBL" id="GAK31888.1"/>
    </source>
</evidence>
<dbReference type="STRING" id="1329250.WOSG25_061520"/>
<protein>
    <submittedName>
        <fullName evidence="2">Uncharacterized protein</fullName>
    </submittedName>
</protein>
<keyword evidence="3" id="KW-1185">Reference proteome</keyword>
<reference evidence="3" key="2">
    <citation type="journal article" date="2014" name="Genome Announc.">
        <title>Draft genome sequence of Weissella oryzae SG25T, isolated from fermented rice grains.</title>
        <authorList>
            <person name="Tanizawa Y."/>
            <person name="Fujisawa T."/>
            <person name="Mochizuki T."/>
            <person name="Kaminuma E."/>
            <person name="Suzuki Y."/>
            <person name="Nakamura Y."/>
            <person name="Tohno M."/>
        </authorList>
    </citation>
    <scope>NUCLEOTIDE SEQUENCE [LARGE SCALE GENOMIC DNA]</scope>
    <source>
        <strain evidence="3">DSM 25784 / JCM 18191 / LMG 30913 / SG25</strain>
    </source>
</reference>
<accession>A0A069CXE5</accession>
<dbReference type="AlphaFoldDB" id="A0A069CXE5"/>
<evidence type="ECO:0000313" key="1">
    <source>
        <dbReference type="EMBL" id="GAK31022.1"/>
    </source>
</evidence>
<dbReference type="EMBL" id="DF820489">
    <property type="protein sequence ID" value="GAK31022.1"/>
    <property type="molecule type" value="Genomic_DNA"/>
</dbReference>
<dbReference type="Proteomes" id="UP000030643">
    <property type="component" value="Unassembled WGS sequence"/>
</dbReference>
<dbReference type="EMBL" id="DF820501">
    <property type="protein sequence ID" value="GAK31888.1"/>
    <property type="molecule type" value="Genomic_DNA"/>
</dbReference>
<evidence type="ECO:0000313" key="3">
    <source>
        <dbReference type="Proteomes" id="UP000030643"/>
    </source>
</evidence>